<keyword evidence="7" id="KW-0653">Protein transport</keyword>
<dbReference type="InParanoid" id="E6W799"/>
<dbReference type="GO" id="GO:0022857">
    <property type="term" value="F:transmembrane transporter activity"/>
    <property type="evidence" value="ECO:0007669"/>
    <property type="project" value="InterPro"/>
</dbReference>
<organism evidence="9 10">
    <name type="scientific">Desulfurispirillum indicum (strain ATCC BAA-1389 / DSM 22839 / S5)</name>
    <dbReference type="NCBI Taxonomy" id="653733"/>
    <lineage>
        <taxon>Bacteria</taxon>
        <taxon>Pseudomonadati</taxon>
        <taxon>Chrysiogenota</taxon>
        <taxon>Chrysiogenia</taxon>
        <taxon>Chrysiogenales</taxon>
        <taxon>Chrysiogenaceae</taxon>
        <taxon>Desulfurispirillum</taxon>
    </lineage>
</organism>
<dbReference type="STRING" id="653733.Selin_1533"/>
<keyword evidence="6 8" id="KW-0472">Membrane</keyword>
<protein>
    <submittedName>
        <fullName evidence="9">Biopolymer transport protein ExbD/TolR</fullName>
    </submittedName>
</protein>
<dbReference type="Proteomes" id="UP000002572">
    <property type="component" value="Chromosome"/>
</dbReference>
<dbReference type="PANTHER" id="PTHR30558:SF3">
    <property type="entry name" value="BIOPOLYMER TRANSPORT PROTEIN EXBD-RELATED"/>
    <property type="match status" value="1"/>
</dbReference>
<dbReference type="PANTHER" id="PTHR30558">
    <property type="entry name" value="EXBD MEMBRANE COMPONENT OF PMF-DRIVEN MACROMOLECULE IMPORT SYSTEM"/>
    <property type="match status" value="1"/>
</dbReference>
<dbReference type="RefSeq" id="WP_013506147.1">
    <property type="nucleotide sequence ID" value="NC_014836.1"/>
</dbReference>
<dbReference type="KEGG" id="din:Selin_1533"/>
<dbReference type="GO" id="GO:0015031">
    <property type="term" value="P:protein transport"/>
    <property type="evidence" value="ECO:0007669"/>
    <property type="project" value="UniProtKB-KW"/>
</dbReference>
<proteinExistence type="inferred from homology"/>
<dbReference type="Pfam" id="PF02472">
    <property type="entry name" value="ExbD"/>
    <property type="match status" value="1"/>
</dbReference>
<evidence type="ECO:0000256" key="4">
    <source>
        <dbReference type="ARBA" id="ARBA00022692"/>
    </source>
</evidence>
<gene>
    <name evidence="9" type="ordered locus">Selin_1533</name>
</gene>
<evidence type="ECO:0000256" key="5">
    <source>
        <dbReference type="ARBA" id="ARBA00022989"/>
    </source>
</evidence>
<evidence type="ECO:0000256" key="2">
    <source>
        <dbReference type="ARBA" id="ARBA00005811"/>
    </source>
</evidence>
<evidence type="ECO:0000313" key="9">
    <source>
        <dbReference type="EMBL" id="ADU66266.1"/>
    </source>
</evidence>
<evidence type="ECO:0000256" key="8">
    <source>
        <dbReference type="SAM" id="Phobius"/>
    </source>
</evidence>
<keyword evidence="3" id="KW-1003">Cell membrane</keyword>
<dbReference type="Gene3D" id="3.30.420.270">
    <property type="match status" value="1"/>
</dbReference>
<name>E6W799_DESIS</name>
<dbReference type="OrthoDB" id="9793581at2"/>
<comment type="subcellular location">
    <subcellularLocation>
        <location evidence="1">Cell membrane</location>
        <topology evidence="1">Single-pass membrane protein</topology>
    </subcellularLocation>
    <subcellularLocation>
        <location evidence="7">Cell membrane</location>
        <topology evidence="7">Single-pass type II membrane protein</topology>
    </subcellularLocation>
</comment>
<dbReference type="EMBL" id="CP002432">
    <property type="protein sequence ID" value="ADU66266.1"/>
    <property type="molecule type" value="Genomic_DNA"/>
</dbReference>
<evidence type="ECO:0000313" key="10">
    <source>
        <dbReference type="Proteomes" id="UP000002572"/>
    </source>
</evidence>
<dbReference type="eggNOG" id="COG0848">
    <property type="taxonomic scope" value="Bacteria"/>
</dbReference>
<sequence length="129" mass="14120">MNFIPKRPSQLIINLTPMIDVVFLLLIFFMVTTTFNPTGGVEVSLPRGEATSTVTTPLEITITAEGEYFHGGQRKTLQEVVEVLRGNQYPSIVIMADEHVQHGRVVAVMDAAKTHGIEKISIATVVDGN</sequence>
<dbReference type="InterPro" id="IPR003400">
    <property type="entry name" value="ExbD"/>
</dbReference>
<keyword evidence="7" id="KW-0813">Transport</keyword>
<evidence type="ECO:0000256" key="3">
    <source>
        <dbReference type="ARBA" id="ARBA00022475"/>
    </source>
</evidence>
<accession>E6W799</accession>
<keyword evidence="4 7" id="KW-0812">Transmembrane</keyword>
<dbReference type="GO" id="GO:0005886">
    <property type="term" value="C:plasma membrane"/>
    <property type="evidence" value="ECO:0007669"/>
    <property type="project" value="UniProtKB-SubCell"/>
</dbReference>
<comment type="similarity">
    <text evidence="2 7">Belongs to the ExbD/TolR family.</text>
</comment>
<evidence type="ECO:0000256" key="7">
    <source>
        <dbReference type="RuleBase" id="RU003879"/>
    </source>
</evidence>
<keyword evidence="5 8" id="KW-1133">Transmembrane helix</keyword>
<feature type="transmembrane region" description="Helical" evidence="8">
    <location>
        <begin position="12"/>
        <end position="31"/>
    </location>
</feature>
<evidence type="ECO:0000256" key="1">
    <source>
        <dbReference type="ARBA" id="ARBA00004162"/>
    </source>
</evidence>
<keyword evidence="10" id="KW-1185">Reference proteome</keyword>
<dbReference type="HOGENOM" id="CLU_085305_3_0_0"/>
<evidence type="ECO:0000256" key="6">
    <source>
        <dbReference type="ARBA" id="ARBA00023136"/>
    </source>
</evidence>
<reference evidence="9 10" key="1">
    <citation type="submission" date="2010-12" db="EMBL/GenBank/DDBJ databases">
        <title>Complete sequence of Desulfurispirillum indicum S5.</title>
        <authorList>
            <consortium name="US DOE Joint Genome Institute"/>
            <person name="Lucas S."/>
            <person name="Copeland A."/>
            <person name="Lapidus A."/>
            <person name="Cheng J.-F."/>
            <person name="Goodwin L."/>
            <person name="Pitluck S."/>
            <person name="Chertkov O."/>
            <person name="Held B."/>
            <person name="Detter J.C."/>
            <person name="Han C."/>
            <person name="Tapia R."/>
            <person name="Land M."/>
            <person name="Hauser L."/>
            <person name="Kyrpides N."/>
            <person name="Ivanova N."/>
            <person name="Mikhailova N."/>
            <person name="Haggblom M."/>
            <person name="Rauschenbach I."/>
            <person name="Bini E."/>
            <person name="Woyke T."/>
        </authorList>
    </citation>
    <scope>NUCLEOTIDE SEQUENCE [LARGE SCALE GENOMIC DNA]</scope>
    <source>
        <strain evidence="10">ATCC BAA-1389 / DSM 22839 / S5</strain>
    </source>
</reference>
<dbReference type="AlphaFoldDB" id="E6W799"/>